<proteinExistence type="predicted"/>
<dbReference type="OrthoDB" id="5424209at2759"/>
<dbReference type="Proteomes" id="UP000566819">
    <property type="component" value="Unassembled WGS sequence"/>
</dbReference>
<feature type="region of interest" description="Disordered" evidence="1">
    <location>
        <begin position="687"/>
        <end position="706"/>
    </location>
</feature>
<dbReference type="EMBL" id="JAAMPI010001270">
    <property type="protein sequence ID" value="KAF4625898.1"/>
    <property type="molecule type" value="Genomic_DNA"/>
</dbReference>
<evidence type="ECO:0000313" key="3">
    <source>
        <dbReference type="Proteomes" id="UP000566819"/>
    </source>
</evidence>
<sequence>MVVKRKYILSTDSSEEYDSVTGVSSIEFYVAMKDPHRAAPVGKIATPWPITETRPSPEARKFANEIQKQIEEILANFVVKFETIKIRNVAARGLSNFRTTMIIITDDTDTENWVAAATTVQMIIDEVIKARGTGLKIGVEIRNPALMYQDVSRIIRSDTAEYKALIAVQKETIAKVKEVCPGVWTSVTFFRRVNLLDGTAKPTVVVTVEPRSRHFWSAIEKEIETTITKSNNTGTELYLEILPGIASPSISKEMEASSPISLVGLPENAANSSSIGAENAEEPGSLGIWGYFQPLGSSDKIKCFLTCYHVVAPGDPANRATNNEQGIALNGKEALKEIKINYPSHFDVKEGKKFLQSELDREFDPRGENSAALSTINKYIDAGGIGTVMHASGNRYNSEGSRMDWAIVRVNDPGFFGENCPPVVTRRQLYNLHYHIDAGETVKRMGEFVLESWVAKNGRTTLTTSGEVDSLWGVVDWHNGMESHEAVIASLEGGGGEAFALGGDLGSMICDLNKNWAEEDVDVLESDVRGEGVQSEDPGKVLAEKESEGRKSEIEESEMRDSKEEELKVQDLPIGELKIKESTAKEARTEKEIVEKPTLSTPPSDSKAQDISERSRDSNRQDDDESSEEEFSIPSSLEMPKKPPRIFSDANLENANRQRRNLSYESSDTGEELKFRQKKEQLIEEEEKKISEKRKKRVDEFRREAS</sequence>
<gene>
    <name evidence="2" type="ORF">G7Y89_g12266</name>
</gene>
<feature type="region of interest" description="Disordered" evidence="1">
    <location>
        <begin position="527"/>
        <end position="680"/>
    </location>
</feature>
<dbReference type="AlphaFoldDB" id="A0A8H4RAE4"/>
<feature type="compositionally biased region" description="Basic and acidic residues" evidence="1">
    <location>
        <begin position="577"/>
        <end position="595"/>
    </location>
</feature>
<organism evidence="2 3">
    <name type="scientific">Cudoniella acicularis</name>
    <dbReference type="NCBI Taxonomy" id="354080"/>
    <lineage>
        <taxon>Eukaryota</taxon>
        <taxon>Fungi</taxon>
        <taxon>Dikarya</taxon>
        <taxon>Ascomycota</taxon>
        <taxon>Pezizomycotina</taxon>
        <taxon>Leotiomycetes</taxon>
        <taxon>Helotiales</taxon>
        <taxon>Tricladiaceae</taxon>
        <taxon>Cudoniella</taxon>
    </lineage>
</organism>
<evidence type="ECO:0000256" key="1">
    <source>
        <dbReference type="SAM" id="MobiDB-lite"/>
    </source>
</evidence>
<evidence type="ECO:0000313" key="2">
    <source>
        <dbReference type="EMBL" id="KAF4625898.1"/>
    </source>
</evidence>
<reference evidence="2 3" key="1">
    <citation type="submission" date="2020-03" db="EMBL/GenBank/DDBJ databases">
        <title>Draft Genome Sequence of Cudoniella acicularis.</title>
        <authorList>
            <person name="Buettner E."/>
            <person name="Kellner H."/>
        </authorList>
    </citation>
    <scope>NUCLEOTIDE SEQUENCE [LARGE SCALE GENOMIC DNA]</scope>
    <source>
        <strain evidence="2 3">DSM 108380</strain>
    </source>
</reference>
<accession>A0A8H4RAE4</accession>
<feature type="compositionally biased region" description="Acidic residues" evidence="1">
    <location>
        <begin position="622"/>
        <end position="631"/>
    </location>
</feature>
<feature type="compositionally biased region" description="Basic and acidic residues" evidence="1">
    <location>
        <begin position="697"/>
        <end position="706"/>
    </location>
</feature>
<feature type="compositionally biased region" description="Basic and acidic residues" evidence="1">
    <location>
        <begin position="537"/>
        <end position="569"/>
    </location>
</feature>
<feature type="compositionally biased region" description="Polar residues" evidence="1">
    <location>
        <begin position="651"/>
        <end position="667"/>
    </location>
</feature>
<keyword evidence="3" id="KW-1185">Reference proteome</keyword>
<comment type="caution">
    <text evidence="2">The sequence shown here is derived from an EMBL/GenBank/DDBJ whole genome shotgun (WGS) entry which is preliminary data.</text>
</comment>
<protein>
    <submittedName>
        <fullName evidence="2">Uncharacterized protein</fullName>
    </submittedName>
</protein>
<feature type="compositionally biased region" description="Basic and acidic residues" evidence="1">
    <location>
        <begin position="671"/>
        <end position="680"/>
    </location>
</feature>
<feature type="compositionally biased region" description="Basic and acidic residues" evidence="1">
    <location>
        <begin position="607"/>
        <end position="621"/>
    </location>
</feature>
<name>A0A8H4RAE4_9HELO</name>